<keyword evidence="3" id="KW-1185">Reference proteome</keyword>
<comment type="caution">
    <text evidence="2">The sequence shown here is derived from an EMBL/GenBank/DDBJ whole genome shotgun (WGS) entry which is preliminary data.</text>
</comment>
<keyword evidence="1" id="KW-0812">Transmembrane</keyword>
<reference evidence="2" key="1">
    <citation type="submission" date="2024-05" db="EMBL/GenBank/DDBJ databases">
        <title>Whole genome shotgun sequence of Streptomyces violascens NBRC 12920.</title>
        <authorList>
            <person name="Komaki H."/>
            <person name="Tamura T."/>
        </authorList>
    </citation>
    <scope>NUCLEOTIDE SEQUENCE</scope>
    <source>
        <strain evidence="2">NBRC 12920</strain>
    </source>
</reference>
<evidence type="ECO:0000313" key="3">
    <source>
        <dbReference type="Proteomes" id="UP001050808"/>
    </source>
</evidence>
<keyword evidence="1" id="KW-0472">Membrane</keyword>
<keyword evidence="1" id="KW-1133">Transmembrane helix</keyword>
<dbReference type="Proteomes" id="UP001050808">
    <property type="component" value="Unassembled WGS sequence"/>
</dbReference>
<evidence type="ECO:0000256" key="1">
    <source>
        <dbReference type="SAM" id="Phobius"/>
    </source>
</evidence>
<evidence type="ECO:0008006" key="4">
    <source>
        <dbReference type="Google" id="ProtNLM"/>
    </source>
</evidence>
<protein>
    <recommendedName>
        <fullName evidence="4">Holin</fullName>
    </recommendedName>
</protein>
<organism evidence="2 3">
    <name type="scientific">Streptomyces violascens</name>
    <dbReference type="NCBI Taxonomy" id="67381"/>
    <lineage>
        <taxon>Bacteria</taxon>
        <taxon>Bacillati</taxon>
        <taxon>Actinomycetota</taxon>
        <taxon>Actinomycetes</taxon>
        <taxon>Kitasatosporales</taxon>
        <taxon>Streptomycetaceae</taxon>
        <taxon>Streptomyces</taxon>
    </lineage>
</organism>
<accession>A0ABQ3QV99</accession>
<sequence>MSNFIHDHSTRLYAVVAAALPLVAFYVDGLPTGLILALAAATLGTGEVVQRIEDNKTVKALLQEPPGITEG</sequence>
<evidence type="ECO:0000313" key="2">
    <source>
        <dbReference type="EMBL" id="GHI41193.1"/>
    </source>
</evidence>
<feature type="transmembrane region" description="Helical" evidence="1">
    <location>
        <begin position="12"/>
        <end position="27"/>
    </location>
</feature>
<dbReference type="EMBL" id="BNDY01000017">
    <property type="protein sequence ID" value="GHI41193.1"/>
    <property type="molecule type" value="Genomic_DNA"/>
</dbReference>
<dbReference type="RefSeq" id="WP_189966425.1">
    <property type="nucleotide sequence ID" value="NZ_BMUA01000016.1"/>
</dbReference>
<proteinExistence type="predicted"/>
<name>A0ABQ3QV99_9ACTN</name>
<gene>
    <name evidence="2" type="ORF">Sviol_56010</name>
</gene>